<organism evidence="2">
    <name type="scientific">uncultured Anaerotruncus sp</name>
    <dbReference type="NCBI Taxonomy" id="905011"/>
    <lineage>
        <taxon>Bacteria</taxon>
        <taxon>Bacillati</taxon>
        <taxon>Bacillota</taxon>
        <taxon>Clostridia</taxon>
        <taxon>Eubacteriales</taxon>
        <taxon>Oscillospiraceae</taxon>
        <taxon>Anaerotruncus</taxon>
        <taxon>environmental samples</taxon>
    </lineage>
</organism>
<dbReference type="SMART" id="SM00278">
    <property type="entry name" value="HhH1"/>
    <property type="match status" value="2"/>
</dbReference>
<proteinExistence type="predicted"/>
<accession>A0A6N2SBK6</accession>
<reference evidence="2" key="1">
    <citation type="submission" date="2019-11" db="EMBL/GenBank/DDBJ databases">
        <authorList>
            <person name="Feng L."/>
        </authorList>
    </citation>
    <scope>NUCLEOTIDE SEQUENCE</scope>
    <source>
        <strain evidence="2">AundefinedLFYP135</strain>
    </source>
</reference>
<dbReference type="SUPFAM" id="SSF47781">
    <property type="entry name" value="RuvA domain 2-like"/>
    <property type="match status" value="1"/>
</dbReference>
<dbReference type="InterPro" id="IPR010994">
    <property type="entry name" value="RuvA_2-like"/>
</dbReference>
<dbReference type="GO" id="GO:0015628">
    <property type="term" value="P:protein secretion by the type II secretion system"/>
    <property type="evidence" value="ECO:0007669"/>
    <property type="project" value="TreeGrafter"/>
</dbReference>
<dbReference type="PANTHER" id="PTHR21180:SF32">
    <property type="entry name" value="ENDONUCLEASE_EXONUCLEASE_PHOSPHATASE FAMILY DOMAIN-CONTAINING PROTEIN 1"/>
    <property type="match status" value="1"/>
</dbReference>
<dbReference type="InterPro" id="IPR051675">
    <property type="entry name" value="Endo/Exo/Phosphatase_dom_1"/>
</dbReference>
<dbReference type="InterPro" id="IPR003583">
    <property type="entry name" value="Hlx-hairpin-Hlx_DNA-bd_motif"/>
</dbReference>
<feature type="domain" description="Helix-hairpin-helix DNA-binding motif class 1" evidence="1">
    <location>
        <begin position="66"/>
        <end position="85"/>
    </location>
</feature>
<dbReference type="GO" id="GO:0015627">
    <property type="term" value="C:type II protein secretion system complex"/>
    <property type="evidence" value="ECO:0007669"/>
    <property type="project" value="TreeGrafter"/>
</dbReference>
<sequence>MNRDKLTRLFAFLAMTLAGFYLLLSLWAQPDFPLPSFQVPVAVDGEPVTQPGKPIGPVNPNTASPEELETLPGIGPVLAQRIVDARQSIPFTAPEDLLQVEGIGEKTLEKILPYLVFSEGEGA</sequence>
<dbReference type="Gene3D" id="1.10.150.320">
    <property type="entry name" value="Photosystem II 12 kDa extrinsic protein"/>
    <property type="match status" value="1"/>
</dbReference>
<evidence type="ECO:0000313" key="2">
    <source>
        <dbReference type="EMBL" id="VYS90344.1"/>
    </source>
</evidence>
<dbReference type="GO" id="GO:0003677">
    <property type="term" value="F:DNA binding"/>
    <property type="evidence" value="ECO:0007669"/>
    <property type="project" value="InterPro"/>
</dbReference>
<evidence type="ECO:0000259" key="1">
    <source>
        <dbReference type="SMART" id="SM00278"/>
    </source>
</evidence>
<protein>
    <submittedName>
        <fullName evidence="2">ComE operon protein 1</fullName>
    </submittedName>
</protein>
<dbReference type="PANTHER" id="PTHR21180">
    <property type="entry name" value="ENDONUCLEASE/EXONUCLEASE/PHOSPHATASE FAMILY DOMAIN-CONTAINING PROTEIN 1"/>
    <property type="match status" value="1"/>
</dbReference>
<dbReference type="EMBL" id="CACRSL010000003">
    <property type="protein sequence ID" value="VYS90344.1"/>
    <property type="molecule type" value="Genomic_DNA"/>
</dbReference>
<dbReference type="AlphaFoldDB" id="A0A6N2SBK6"/>
<feature type="domain" description="Helix-hairpin-helix DNA-binding motif class 1" evidence="1">
    <location>
        <begin position="95"/>
        <end position="114"/>
    </location>
</feature>
<gene>
    <name evidence="2" type="primary">comEA</name>
    <name evidence="2" type="ORF">AULFYP135_00846</name>
</gene>
<dbReference type="GO" id="GO:0006281">
    <property type="term" value="P:DNA repair"/>
    <property type="evidence" value="ECO:0007669"/>
    <property type="project" value="InterPro"/>
</dbReference>
<name>A0A6N2SBK6_9FIRM</name>
<dbReference type="Pfam" id="PF12836">
    <property type="entry name" value="HHH_3"/>
    <property type="match status" value="1"/>
</dbReference>